<organism evidence="2 3">
    <name type="scientific">Caenorhabditis auriculariae</name>
    <dbReference type="NCBI Taxonomy" id="2777116"/>
    <lineage>
        <taxon>Eukaryota</taxon>
        <taxon>Metazoa</taxon>
        <taxon>Ecdysozoa</taxon>
        <taxon>Nematoda</taxon>
        <taxon>Chromadorea</taxon>
        <taxon>Rhabditida</taxon>
        <taxon>Rhabditina</taxon>
        <taxon>Rhabditomorpha</taxon>
        <taxon>Rhabditoidea</taxon>
        <taxon>Rhabditidae</taxon>
        <taxon>Peloderinae</taxon>
        <taxon>Caenorhabditis</taxon>
    </lineage>
</organism>
<feature type="compositionally biased region" description="Basic residues" evidence="1">
    <location>
        <begin position="52"/>
        <end position="63"/>
    </location>
</feature>
<gene>
    <name evidence="2" type="ORF">CAUJ_LOCUS3130</name>
</gene>
<evidence type="ECO:0000256" key="1">
    <source>
        <dbReference type="SAM" id="MobiDB-lite"/>
    </source>
</evidence>
<comment type="caution">
    <text evidence="2">The sequence shown here is derived from an EMBL/GenBank/DDBJ whole genome shotgun (WGS) entry which is preliminary data.</text>
</comment>
<accession>A0A8S1GVY1</accession>
<evidence type="ECO:0000313" key="2">
    <source>
        <dbReference type="EMBL" id="CAD6187211.1"/>
    </source>
</evidence>
<protein>
    <submittedName>
        <fullName evidence="2">Uncharacterized protein</fullName>
    </submittedName>
</protein>
<dbReference type="AlphaFoldDB" id="A0A8S1GVY1"/>
<reference evidence="2" key="1">
    <citation type="submission" date="2020-10" db="EMBL/GenBank/DDBJ databases">
        <authorList>
            <person name="Kikuchi T."/>
        </authorList>
    </citation>
    <scope>NUCLEOTIDE SEQUENCE</scope>
    <source>
        <strain evidence="2">NKZ352</strain>
    </source>
</reference>
<name>A0A8S1GVY1_9PELO</name>
<feature type="compositionally biased region" description="Basic and acidic residues" evidence="1">
    <location>
        <begin position="30"/>
        <end position="51"/>
    </location>
</feature>
<evidence type="ECO:0000313" key="3">
    <source>
        <dbReference type="Proteomes" id="UP000835052"/>
    </source>
</evidence>
<keyword evidence="3" id="KW-1185">Reference proteome</keyword>
<dbReference type="Proteomes" id="UP000835052">
    <property type="component" value="Unassembled WGS sequence"/>
</dbReference>
<sequence>MVWRSRSFSGTCDLTLRRFMNPQRSISPADRIRDRGLKDCQEQRDKVDSSGKRQRPNLHRLKFSSRGSSLNGFGECSHVGETLKTLPR</sequence>
<feature type="region of interest" description="Disordered" evidence="1">
    <location>
        <begin position="25"/>
        <end position="71"/>
    </location>
</feature>
<proteinExistence type="predicted"/>
<dbReference type="EMBL" id="CAJGYM010000006">
    <property type="protein sequence ID" value="CAD6187211.1"/>
    <property type="molecule type" value="Genomic_DNA"/>
</dbReference>